<keyword evidence="3" id="KW-0813">Transport</keyword>
<reference evidence="8 9" key="1">
    <citation type="submission" date="2019-08" db="EMBL/GenBank/DDBJ databases">
        <title>Marinobacter ZYF650 sp. nov., a marine bacterium isolated from seawater of the Mariana trench.</title>
        <authorList>
            <person name="Ahmad W."/>
        </authorList>
    </citation>
    <scope>NUCLEOTIDE SEQUENCE [LARGE SCALE GENOMIC DNA]</scope>
    <source>
        <strain evidence="8 9">ZYF650</strain>
    </source>
</reference>
<keyword evidence="4" id="KW-0408">Iron</keyword>
<evidence type="ECO:0000256" key="1">
    <source>
        <dbReference type="ARBA" id="ARBA00004196"/>
    </source>
</evidence>
<feature type="signal peptide" evidence="6">
    <location>
        <begin position="1"/>
        <end position="23"/>
    </location>
</feature>
<evidence type="ECO:0000313" key="9">
    <source>
        <dbReference type="Proteomes" id="UP000323161"/>
    </source>
</evidence>
<keyword evidence="9" id="KW-1185">Reference proteome</keyword>
<evidence type="ECO:0000313" key="8">
    <source>
        <dbReference type="EMBL" id="KAA1171000.1"/>
    </source>
</evidence>
<dbReference type="GO" id="GO:0030288">
    <property type="term" value="C:outer membrane-bounded periplasmic space"/>
    <property type="evidence" value="ECO:0007669"/>
    <property type="project" value="TreeGrafter"/>
</dbReference>
<evidence type="ECO:0000259" key="7">
    <source>
        <dbReference type="PROSITE" id="PS50983"/>
    </source>
</evidence>
<dbReference type="AlphaFoldDB" id="A0A5B0V8R9"/>
<protein>
    <submittedName>
        <fullName evidence="8">ABC transporter substrate-binding protein</fullName>
    </submittedName>
</protein>
<dbReference type="InterPro" id="IPR051313">
    <property type="entry name" value="Bact_iron-sidero_bind"/>
</dbReference>
<evidence type="ECO:0000256" key="3">
    <source>
        <dbReference type="ARBA" id="ARBA00022448"/>
    </source>
</evidence>
<comment type="caution">
    <text evidence="8">The sequence shown here is derived from an EMBL/GenBank/DDBJ whole genome shotgun (WGS) entry which is preliminary data.</text>
</comment>
<evidence type="ECO:0000256" key="6">
    <source>
        <dbReference type="SAM" id="SignalP"/>
    </source>
</evidence>
<sequence length="287" mass="30815">MRVGTFLLAGAIALCGASEIAQAADHRVVSFDHGSLDTLDALGLGDQVVGLPKQGLPAYLQEYQANRYTDVGSLKIPDTAAIKALEPTLILVTGRQGEAVEELKDIADVHEANVGEGTYWTAFETKVLDLAEHFDRSQEAERALSDLNDYIAKGRASIDTTGRMLVVTHNDGNFGLRTEPVVYDLLGFSVPKLPESVKTVTRGTRTFTPLTPADIAEIGPDQLLIVDRSNAIGQGDKALNVEALRTSLDAVGGEAISIKYLSPRLWYLSGGGLESVRLQVDEVLKAL</sequence>
<dbReference type="GO" id="GO:1901678">
    <property type="term" value="P:iron coordination entity transport"/>
    <property type="evidence" value="ECO:0007669"/>
    <property type="project" value="UniProtKB-ARBA"/>
</dbReference>
<organism evidence="8 9">
    <name type="scientific">Marinobacter salinexigens</name>
    <dbReference type="NCBI Taxonomy" id="2919747"/>
    <lineage>
        <taxon>Bacteria</taxon>
        <taxon>Pseudomonadati</taxon>
        <taxon>Pseudomonadota</taxon>
        <taxon>Gammaproteobacteria</taxon>
        <taxon>Pseudomonadales</taxon>
        <taxon>Marinobacteraceae</taxon>
        <taxon>Marinobacter</taxon>
    </lineage>
</organism>
<comment type="similarity">
    <text evidence="2">Belongs to the bacterial solute-binding protein 8 family.</text>
</comment>
<dbReference type="PROSITE" id="PS50983">
    <property type="entry name" value="FE_B12_PBP"/>
    <property type="match status" value="1"/>
</dbReference>
<dbReference type="InterPro" id="IPR002491">
    <property type="entry name" value="ABC_transptr_periplasmic_BD"/>
</dbReference>
<dbReference type="Gene3D" id="3.40.50.1980">
    <property type="entry name" value="Nitrogenase molybdenum iron protein domain"/>
    <property type="match status" value="2"/>
</dbReference>
<dbReference type="PANTHER" id="PTHR30532">
    <property type="entry name" value="IRON III DICITRATE-BINDING PERIPLASMIC PROTEIN"/>
    <property type="match status" value="1"/>
</dbReference>
<feature type="domain" description="Fe/B12 periplasmic-binding" evidence="7">
    <location>
        <begin position="27"/>
        <end position="287"/>
    </location>
</feature>
<comment type="subcellular location">
    <subcellularLocation>
        <location evidence="1">Cell envelope</location>
    </subcellularLocation>
</comment>
<gene>
    <name evidence="8" type="ORF">FWJ25_17610</name>
</gene>
<name>A0A5B0V8R9_9GAMM</name>
<dbReference type="RefSeq" id="WP_149601578.1">
    <property type="nucleotide sequence ID" value="NZ_VTUU01000013.1"/>
</dbReference>
<keyword evidence="4" id="KW-0410">Iron transport</keyword>
<proteinExistence type="inferred from homology"/>
<feature type="chain" id="PRO_5022804722" evidence="6">
    <location>
        <begin position="24"/>
        <end position="287"/>
    </location>
</feature>
<accession>A0A5B0V8R9</accession>
<keyword evidence="4" id="KW-0406">Ion transport</keyword>
<keyword evidence="5 6" id="KW-0732">Signal</keyword>
<dbReference type="PANTHER" id="PTHR30532:SF28">
    <property type="entry name" value="PETROBACTIN-BINDING PROTEIN YCLQ"/>
    <property type="match status" value="1"/>
</dbReference>
<dbReference type="SUPFAM" id="SSF53807">
    <property type="entry name" value="Helical backbone' metal receptor"/>
    <property type="match status" value="1"/>
</dbReference>
<evidence type="ECO:0000256" key="4">
    <source>
        <dbReference type="ARBA" id="ARBA00022496"/>
    </source>
</evidence>
<dbReference type="Proteomes" id="UP000323161">
    <property type="component" value="Unassembled WGS sequence"/>
</dbReference>
<dbReference type="Pfam" id="PF01497">
    <property type="entry name" value="Peripla_BP_2"/>
    <property type="match status" value="1"/>
</dbReference>
<dbReference type="EMBL" id="VTUU01000013">
    <property type="protein sequence ID" value="KAA1171000.1"/>
    <property type="molecule type" value="Genomic_DNA"/>
</dbReference>
<evidence type="ECO:0000256" key="2">
    <source>
        <dbReference type="ARBA" id="ARBA00008814"/>
    </source>
</evidence>
<evidence type="ECO:0000256" key="5">
    <source>
        <dbReference type="ARBA" id="ARBA00022729"/>
    </source>
</evidence>